<evidence type="ECO:0000256" key="7">
    <source>
        <dbReference type="SAM" id="Coils"/>
    </source>
</evidence>
<feature type="compositionally biased region" description="Polar residues" evidence="8">
    <location>
        <begin position="245"/>
        <end position="265"/>
    </location>
</feature>
<dbReference type="SUPFAM" id="SSF52540">
    <property type="entry name" value="P-loop containing nucleoside triphosphate hydrolases"/>
    <property type="match status" value="1"/>
</dbReference>
<dbReference type="FunFam" id="1.10.8.60:FF:000029">
    <property type="entry name" value="Replication-associated recombination protein A"/>
    <property type="match status" value="1"/>
</dbReference>
<dbReference type="InterPro" id="IPR051314">
    <property type="entry name" value="AAA_ATPase_RarA/MGS1/WRNIP1"/>
</dbReference>
<dbReference type="Pfam" id="PF00004">
    <property type="entry name" value="AAA"/>
    <property type="match status" value="1"/>
</dbReference>
<evidence type="ECO:0000256" key="8">
    <source>
        <dbReference type="SAM" id="MobiDB-lite"/>
    </source>
</evidence>
<evidence type="ECO:0000313" key="10">
    <source>
        <dbReference type="EMBL" id="OGH86722.1"/>
    </source>
</evidence>
<gene>
    <name evidence="10" type="ORF">A2493_03405</name>
</gene>
<accession>A0A1F6NRZ8</accession>
<evidence type="ECO:0000256" key="5">
    <source>
        <dbReference type="ARBA" id="ARBA00022741"/>
    </source>
</evidence>
<dbReference type="FunFam" id="1.20.272.10:FF:000001">
    <property type="entry name" value="Putative AAA family ATPase"/>
    <property type="match status" value="1"/>
</dbReference>
<comment type="similarity">
    <text evidence="2">Belongs to the AAA ATPase family. RarA/MGS1/WRNIP1 subfamily.</text>
</comment>
<dbReference type="GO" id="GO:0000731">
    <property type="term" value="P:DNA synthesis involved in DNA repair"/>
    <property type="evidence" value="ECO:0007669"/>
    <property type="project" value="TreeGrafter"/>
</dbReference>
<proteinExistence type="inferred from homology"/>
<dbReference type="InterPro" id="IPR008921">
    <property type="entry name" value="DNA_pol3_clamp-load_cplx_C"/>
</dbReference>
<keyword evidence="4" id="KW-0235">DNA replication</keyword>
<evidence type="ECO:0000313" key="11">
    <source>
        <dbReference type="Proteomes" id="UP000178349"/>
    </source>
</evidence>
<dbReference type="SMART" id="SM00382">
    <property type="entry name" value="AAA"/>
    <property type="match status" value="1"/>
</dbReference>
<dbReference type="Gene3D" id="1.10.8.60">
    <property type="match status" value="1"/>
</dbReference>
<dbReference type="GO" id="GO:0006261">
    <property type="term" value="P:DNA-templated DNA replication"/>
    <property type="evidence" value="ECO:0007669"/>
    <property type="project" value="TreeGrafter"/>
</dbReference>
<dbReference type="GO" id="GO:0003677">
    <property type="term" value="F:DNA binding"/>
    <property type="evidence" value="ECO:0007669"/>
    <property type="project" value="InterPro"/>
</dbReference>
<keyword evidence="6" id="KW-0067">ATP-binding</keyword>
<comment type="caution">
    <text evidence="10">The sequence shown here is derived from an EMBL/GenBank/DDBJ whole genome shotgun (WGS) entry which is preliminary data.</text>
</comment>
<dbReference type="PANTHER" id="PTHR13779">
    <property type="entry name" value="WERNER HELICASE-INTERACTING PROTEIN 1 FAMILY MEMBER"/>
    <property type="match status" value="1"/>
</dbReference>
<evidence type="ECO:0000256" key="2">
    <source>
        <dbReference type="ARBA" id="ARBA00008959"/>
    </source>
</evidence>
<evidence type="ECO:0000256" key="6">
    <source>
        <dbReference type="ARBA" id="ARBA00022840"/>
    </source>
</evidence>
<evidence type="ECO:0000259" key="9">
    <source>
        <dbReference type="SMART" id="SM00382"/>
    </source>
</evidence>
<dbReference type="GO" id="GO:0005524">
    <property type="term" value="F:ATP binding"/>
    <property type="evidence" value="ECO:0007669"/>
    <property type="project" value="UniProtKB-KW"/>
</dbReference>
<sequence length="455" mass="50658">MRPANFDEFFGQEEIVGEGKLLRKLIETDQLSSLVFWGPPGVGKTSLAHIIAESTNSHFVALSAVESGKKDLMREFKEAEKRLLAENKKTVLFVDEIHRWSKAQQDTLLPYVEKGSIVMIGATTENPSFEIIGPLLSRSRVFILKKLESEDIKKLLEHALSDKDRGLGNFQIELEDETLDLLADLSGGDARAALNALELAVKAKRVSEFPSLVGKGQGRVSDVVKKENIQSTKKHLDKKLKDSELNTSETPSQPLQSGGQASPTRGRSIFVTKEDIKEALQRTHLVFDKNGEEFYNVISALHKSMRGSDVNASIYWLARMLEGGVDPLYVARRVLRFASEDIGMANSEAMIQANAAYDACHKLGMPECSVHLAQAVVYCAKSKKSNLLYTAYGKAAKDARETSHLGVPIHLRNAPTKFMKNIGYGKDYKYNPDFEGEVEQDYLPKELKGKDYFSK</sequence>
<keyword evidence="5" id="KW-0547">Nucleotide-binding</keyword>
<dbReference type="Gene3D" id="1.20.272.10">
    <property type="match status" value="1"/>
</dbReference>
<dbReference type="Gene3D" id="1.10.3710.10">
    <property type="entry name" value="DNA polymerase III clamp loader subunits, C-terminal domain"/>
    <property type="match status" value="1"/>
</dbReference>
<dbReference type="Pfam" id="PF12002">
    <property type="entry name" value="MgsA_C"/>
    <property type="match status" value="1"/>
</dbReference>
<dbReference type="CDD" id="cd18139">
    <property type="entry name" value="HLD_clamp_RarA"/>
    <property type="match status" value="1"/>
</dbReference>
<feature type="region of interest" description="Disordered" evidence="8">
    <location>
        <begin position="227"/>
        <end position="265"/>
    </location>
</feature>
<dbReference type="InterPro" id="IPR032423">
    <property type="entry name" value="AAA_assoc_2"/>
</dbReference>
<dbReference type="Pfam" id="PF16193">
    <property type="entry name" value="AAA_assoc_2"/>
    <property type="match status" value="2"/>
</dbReference>
<feature type="coiled-coil region" evidence="7">
    <location>
        <begin position="62"/>
        <end position="89"/>
    </location>
</feature>
<dbReference type="GO" id="GO:0016887">
    <property type="term" value="F:ATP hydrolysis activity"/>
    <property type="evidence" value="ECO:0007669"/>
    <property type="project" value="InterPro"/>
</dbReference>
<dbReference type="GO" id="GO:0008047">
    <property type="term" value="F:enzyme activator activity"/>
    <property type="evidence" value="ECO:0007669"/>
    <property type="project" value="TreeGrafter"/>
</dbReference>
<organism evidence="10 11">
    <name type="scientific">Candidatus Magasanikbacteria bacterium RIFOXYC12_FULL_33_11</name>
    <dbReference type="NCBI Taxonomy" id="1798701"/>
    <lineage>
        <taxon>Bacteria</taxon>
        <taxon>Candidatus Magasanikiibacteriota</taxon>
    </lineage>
</organism>
<protein>
    <recommendedName>
        <fullName evidence="3">Replication-associated recombination protein A</fullName>
    </recommendedName>
</protein>
<dbReference type="FunFam" id="3.40.50.300:FF:000137">
    <property type="entry name" value="Replication-associated recombination protein A"/>
    <property type="match status" value="1"/>
</dbReference>
<dbReference type="InterPro" id="IPR003593">
    <property type="entry name" value="AAA+_ATPase"/>
</dbReference>
<reference evidence="10 11" key="1">
    <citation type="journal article" date="2016" name="Nat. Commun.">
        <title>Thousands of microbial genomes shed light on interconnected biogeochemical processes in an aquifer system.</title>
        <authorList>
            <person name="Anantharaman K."/>
            <person name="Brown C.T."/>
            <person name="Hug L.A."/>
            <person name="Sharon I."/>
            <person name="Castelle C.J."/>
            <person name="Probst A.J."/>
            <person name="Thomas B.C."/>
            <person name="Singh A."/>
            <person name="Wilkins M.J."/>
            <person name="Karaoz U."/>
            <person name="Brodie E.L."/>
            <person name="Williams K.H."/>
            <person name="Hubbard S.S."/>
            <person name="Banfield J.F."/>
        </authorList>
    </citation>
    <scope>NUCLEOTIDE SEQUENCE [LARGE SCALE GENOMIC DNA]</scope>
</reference>
<dbReference type="InterPro" id="IPR027417">
    <property type="entry name" value="P-loop_NTPase"/>
</dbReference>
<dbReference type="AlphaFoldDB" id="A0A1F6NRZ8"/>
<comment type="function">
    <text evidence="1">DNA-dependent ATPase that plays important roles in cellular responses to stalled DNA replication processes.</text>
</comment>
<name>A0A1F6NRZ8_9BACT</name>
<keyword evidence="7" id="KW-0175">Coiled coil</keyword>
<dbReference type="InterPro" id="IPR003959">
    <property type="entry name" value="ATPase_AAA_core"/>
</dbReference>
<evidence type="ECO:0000256" key="3">
    <source>
        <dbReference type="ARBA" id="ARBA00020776"/>
    </source>
</evidence>
<dbReference type="CDD" id="cd00009">
    <property type="entry name" value="AAA"/>
    <property type="match status" value="1"/>
</dbReference>
<dbReference type="SUPFAM" id="SSF48019">
    <property type="entry name" value="post-AAA+ oligomerization domain-like"/>
    <property type="match status" value="1"/>
</dbReference>
<dbReference type="EMBL" id="MFQW01000003">
    <property type="protein sequence ID" value="OGH86722.1"/>
    <property type="molecule type" value="Genomic_DNA"/>
</dbReference>
<evidence type="ECO:0000256" key="1">
    <source>
        <dbReference type="ARBA" id="ARBA00002393"/>
    </source>
</evidence>
<dbReference type="GO" id="GO:0017116">
    <property type="term" value="F:single-stranded DNA helicase activity"/>
    <property type="evidence" value="ECO:0007669"/>
    <property type="project" value="TreeGrafter"/>
</dbReference>
<dbReference type="Proteomes" id="UP000178349">
    <property type="component" value="Unassembled WGS sequence"/>
</dbReference>
<feature type="domain" description="AAA+ ATPase" evidence="9">
    <location>
        <begin position="30"/>
        <end position="148"/>
    </location>
</feature>
<dbReference type="Gene3D" id="3.40.50.300">
    <property type="entry name" value="P-loop containing nucleotide triphosphate hydrolases"/>
    <property type="match status" value="1"/>
</dbReference>
<dbReference type="PANTHER" id="PTHR13779:SF7">
    <property type="entry name" value="ATPASE WRNIP1"/>
    <property type="match status" value="1"/>
</dbReference>
<evidence type="ECO:0000256" key="4">
    <source>
        <dbReference type="ARBA" id="ARBA00022705"/>
    </source>
</evidence>
<dbReference type="InterPro" id="IPR021886">
    <property type="entry name" value="MgsA_C"/>
</dbReference>